<accession>Q2N7A0</accession>
<evidence type="ECO:0000256" key="3">
    <source>
        <dbReference type="ARBA" id="ARBA00022827"/>
    </source>
</evidence>
<dbReference type="Gene3D" id="3.50.50.60">
    <property type="entry name" value="FAD/NAD(P)-binding domain"/>
    <property type="match status" value="1"/>
</dbReference>
<evidence type="ECO:0008006" key="8">
    <source>
        <dbReference type="Google" id="ProtNLM"/>
    </source>
</evidence>
<comment type="cofactor">
    <cofactor evidence="1">
        <name>FAD</name>
        <dbReference type="ChEBI" id="CHEBI:57692"/>
    </cofactor>
</comment>
<name>Q2N7A0_ERYLH</name>
<dbReference type="SUPFAM" id="SSF160996">
    <property type="entry name" value="HI0933 insert domain-like"/>
    <property type="match status" value="1"/>
</dbReference>
<feature type="domain" description="RsdA/BaiN/AoA(So)-like Rossmann fold-like" evidence="4">
    <location>
        <begin position="4"/>
        <end position="392"/>
    </location>
</feature>
<dbReference type="InterPro" id="IPR036188">
    <property type="entry name" value="FAD/NAD-bd_sf"/>
</dbReference>
<keyword evidence="3" id="KW-0274">FAD</keyword>
<dbReference type="InterPro" id="IPR057661">
    <property type="entry name" value="RsdA/BaiN/AoA(So)_Rossmann"/>
</dbReference>
<keyword evidence="7" id="KW-1185">Reference proteome</keyword>
<dbReference type="Gene3D" id="2.40.30.10">
    <property type="entry name" value="Translation factors"/>
    <property type="match status" value="1"/>
</dbReference>
<organism evidence="6 7">
    <name type="scientific">Erythrobacter litoralis (strain HTCC2594)</name>
    <dbReference type="NCBI Taxonomy" id="314225"/>
    <lineage>
        <taxon>Bacteria</taxon>
        <taxon>Pseudomonadati</taxon>
        <taxon>Pseudomonadota</taxon>
        <taxon>Alphaproteobacteria</taxon>
        <taxon>Sphingomonadales</taxon>
        <taxon>Erythrobacteraceae</taxon>
        <taxon>Erythrobacter/Porphyrobacter group</taxon>
        <taxon>Erythrobacter</taxon>
    </lineage>
</organism>
<dbReference type="PRINTS" id="PR00411">
    <property type="entry name" value="PNDRDTASEI"/>
</dbReference>
<keyword evidence="2" id="KW-0285">Flavoprotein</keyword>
<dbReference type="SUPFAM" id="SSF51905">
    <property type="entry name" value="FAD/NAD(P)-binding domain"/>
    <property type="match status" value="1"/>
</dbReference>
<sequence length="394" mass="41378">MSYDAIILGGGAAGLFCAAIAGQRGKRVLVLEKADKVGKKILISGGGRCNFTNIGAGPANYLSANPHFAKSALKRYTAKNFLALVEAHGIAWHEKTLGQLFCDGSSKQIVQLLLDECARAPESGGEVTILTGQDTTEVVHEQGRFAVMASGTAHTADKLVIATGGPSIPKMGASDFAYGLARQFGLKVVEPRPALVPLTLGGEDVLFRELSGVASDVVATAGKTSFSEAALITHRGLSGPAILQVSSYWKPGDPVWIDFAPGEKGDWLVARKQAAPNATAISVLREYMPERLAGVLAERLGLSGPLQGIADKALRRAQERLGRWEFRPNGSEGFAKAEVTAGGISTAELSSQTMEANNVPGLYAIGEAVDVTGRLGGYNFQWAWSSGWAAGQAL</sequence>
<gene>
    <name evidence="6" type="ordered locus">ELI_11745</name>
</gene>
<dbReference type="HOGENOM" id="CLU_025174_2_0_5"/>
<reference evidence="7" key="1">
    <citation type="journal article" date="2009" name="J. Bacteriol.">
        <title>Complete genome sequence of Erythrobacter litoralis HTCC2594.</title>
        <authorList>
            <person name="Oh H.M."/>
            <person name="Giovannoni S.J."/>
            <person name="Ferriera S."/>
            <person name="Johnson J."/>
            <person name="Cho J.C."/>
        </authorList>
    </citation>
    <scope>NUCLEOTIDE SEQUENCE [LARGE SCALE GENOMIC DNA]</scope>
    <source>
        <strain evidence="7">HTCC2594</strain>
    </source>
</reference>
<dbReference type="PRINTS" id="PR00368">
    <property type="entry name" value="FADPNR"/>
</dbReference>
<dbReference type="KEGG" id="eli:ELI_11745"/>
<evidence type="ECO:0000259" key="4">
    <source>
        <dbReference type="Pfam" id="PF03486"/>
    </source>
</evidence>
<evidence type="ECO:0000313" key="6">
    <source>
        <dbReference type="EMBL" id="ABC64441.1"/>
    </source>
</evidence>
<dbReference type="PANTHER" id="PTHR42887:SF2">
    <property type="entry name" value="OS12G0638800 PROTEIN"/>
    <property type="match status" value="1"/>
</dbReference>
<dbReference type="InterPro" id="IPR023166">
    <property type="entry name" value="BaiN-like_dom_sf"/>
</dbReference>
<evidence type="ECO:0000313" key="7">
    <source>
        <dbReference type="Proteomes" id="UP000008808"/>
    </source>
</evidence>
<dbReference type="AlphaFoldDB" id="Q2N7A0"/>
<dbReference type="EMBL" id="CP000157">
    <property type="protein sequence ID" value="ABC64441.1"/>
    <property type="molecule type" value="Genomic_DNA"/>
</dbReference>
<dbReference type="PANTHER" id="PTHR42887">
    <property type="entry name" value="OS12G0638800 PROTEIN"/>
    <property type="match status" value="1"/>
</dbReference>
<evidence type="ECO:0000256" key="2">
    <source>
        <dbReference type="ARBA" id="ARBA00022630"/>
    </source>
</evidence>
<protein>
    <recommendedName>
        <fullName evidence="8">NAD(FAD)-utilizing dehydrogenase</fullName>
    </recommendedName>
</protein>
<dbReference type="NCBIfam" id="TIGR00275">
    <property type="entry name" value="aminoacetone oxidase family FAD-binding enzyme"/>
    <property type="match status" value="1"/>
</dbReference>
<dbReference type="STRING" id="314225.ELI_11745"/>
<dbReference type="InterPro" id="IPR055178">
    <property type="entry name" value="RsdA/BaiN/AoA(So)-like_dom"/>
</dbReference>
<dbReference type="Pfam" id="PF22780">
    <property type="entry name" value="HI0933_like_1st"/>
    <property type="match status" value="1"/>
</dbReference>
<evidence type="ECO:0000259" key="5">
    <source>
        <dbReference type="Pfam" id="PF22780"/>
    </source>
</evidence>
<dbReference type="Pfam" id="PF03486">
    <property type="entry name" value="HI0933_like"/>
    <property type="match status" value="1"/>
</dbReference>
<dbReference type="InterPro" id="IPR004792">
    <property type="entry name" value="BaiN-like"/>
</dbReference>
<proteinExistence type="predicted"/>
<dbReference type="OrthoDB" id="9773233at2"/>
<dbReference type="Gene3D" id="1.10.8.260">
    <property type="entry name" value="HI0933 insert domain-like"/>
    <property type="match status" value="1"/>
</dbReference>
<dbReference type="Proteomes" id="UP000008808">
    <property type="component" value="Chromosome"/>
</dbReference>
<feature type="domain" description="RsdA/BaiN/AoA(So)-like insert" evidence="5">
    <location>
        <begin position="192"/>
        <end position="339"/>
    </location>
</feature>
<dbReference type="eggNOG" id="COG2081">
    <property type="taxonomic scope" value="Bacteria"/>
</dbReference>
<dbReference type="RefSeq" id="WP_011415264.1">
    <property type="nucleotide sequence ID" value="NC_007722.1"/>
</dbReference>
<evidence type="ECO:0000256" key="1">
    <source>
        <dbReference type="ARBA" id="ARBA00001974"/>
    </source>
</evidence>